<sequence>MGLQTNQVRQLKQLQEERAQLRKVVAELSLDKAILQDGASKNVWSTPDSARRDVVDYVASHYELTMRRACRLVKRPRSVQYYCGVKDPCPELRARMRYRYRRVQCCSRREGWQLGKSQAYRLYCEEQLQLR</sequence>
<evidence type="ECO:0000313" key="3">
    <source>
        <dbReference type="Proteomes" id="UP000064029"/>
    </source>
</evidence>
<organism evidence="2 3">
    <name type="scientific">Burkholderia ubonensis</name>
    <dbReference type="NCBI Taxonomy" id="101571"/>
    <lineage>
        <taxon>Bacteria</taxon>
        <taxon>Pseudomonadati</taxon>
        <taxon>Pseudomonadota</taxon>
        <taxon>Betaproteobacteria</taxon>
        <taxon>Burkholderiales</taxon>
        <taxon>Burkholderiaceae</taxon>
        <taxon>Burkholderia</taxon>
        <taxon>Burkholderia cepacia complex</taxon>
    </lineage>
</organism>
<evidence type="ECO:0008006" key="4">
    <source>
        <dbReference type="Google" id="ProtNLM"/>
    </source>
</evidence>
<evidence type="ECO:0000313" key="2">
    <source>
        <dbReference type="EMBL" id="KVG77031.1"/>
    </source>
</evidence>
<dbReference type="Proteomes" id="UP000064029">
    <property type="component" value="Unassembled WGS sequence"/>
</dbReference>
<proteinExistence type="predicted"/>
<name>A0A118HZI9_9BURK</name>
<feature type="coiled-coil region" evidence="1">
    <location>
        <begin position="4"/>
        <end position="31"/>
    </location>
</feature>
<reference evidence="2 3" key="1">
    <citation type="submission" date="2015-11" db="EMBL/GenBank/DDBJ databases">
        <title>Expanding the genomic diversity of Burkholderia species for the development of highly accurate diagnostics.</title>
        <authorList>
            <person name="Sahl J."/>
            <person name="Keim P."/>
            <person name="Wagner D."/>
        </authorList>
    </citation>
    <scope>NUCLEOTIDE SEQUENCE [LARGE SCALE GENOMIC DNA]</scope>
    <source>
        <strain evidence="2 3">MSMB2036</strain>
    </source>
</reference>
<evidence type="ECO:0000256" key="1">
    <source>
        <dbReference type="SAM" id="Coils"/>
    </source>
</evidence>
<protein>
    <recommendedName>
        <fullName evidence="4">Transposase</fullName>
    </recommendedName>
</protein>
<keyword evidence="1" id="KW-0175">Coiled coil</keyword>
<gene>
    <name evidence="2" type="ORF">WJ33_01655</name>
</gene>
<comment type="caution">
    <text evidence="2">The sequence shown here is derived from an EMBL/GenBank/DDBJ whole genome shotgun (WGS) entry which is preliminary data.</text>
</comment>
<dbReference type="EMBL" id="LOXM01000001">
    <property type="protein sequence ID" value="KVG77031.1"/>
    <property type="molecule type" value="Genomic_DNA"/>
</dbReference>
<dbReference type="AlphaFoldDB" id="A0A118HZI9"/>
<accession>A0A118HZI9</accession>